<accession>A0ABR1X587</accession>
<organism evidence="2 3">
    <name type="scientific">Apiospora phragmitis</name>
    <dbReference type="NCBI Taxonomy" id="2905665"/>
    <lineage>
        <taxon>Eukaryota</taxon>
        <taxon>Fungi</taxon>
        <taxon>Dikarya</taxon>
        <taxon>Ascomycota</taxon>
        <taxon>Pezizomycotina</taxon>
        <taxon>Sordariomycetes</taxon>
        <taxon>Xylariomycetidae</taxon>
        <taxon>Amphisphaeriales</taxon>
        <taxon>Apiosporaceae</taxon>
        <taxon>Apiospora</taxon>
    </lineage>
</organism>
<dbReference type="SUPFAM" id="SSF47954">
    <property type="entry name" value="Cyclin-like"/>
    <property type="match status" value="1"/>
</dbReference>
<protein>
    <recommendedName>
        <fullName evidence="4">Cyclin N-terminal domain-containing protein</fullName>
    </recommendedName>
</protein>
<feature type="region of interest" description="Disordered" evidence="1">
    <location>
        <begin position="290"/>
        <end position="340"/>
    </location>
</feature>
<comment type="caution">
    <text evidence="2">The sequence shown here is derived from an EMBL/GenBank/DDBJ whole genome shotgun (WGS) entry which is preliminary data.</text>
</comment>
<dbReference type="GeneID" id="92084562"/>
<name>A0ABR1X587_9PEZI</name>
<evidence type="ECO:0000256" key="1">
    <source>
        <dbReference type="SAM" id="MobiDB-lite"/>
    </source>
</evidence>
<reference evidence="2 3" key="1">
    <citation type="submission" date="2023-01" db="EMBL/GenBank/DDBJ databases">
        <title>Analysis of 21 Apiospora genomes using comparative genomics revels a genus with tremendous synthesis potential of carbohydrate active enzymes and secondary metabolites.</title>
        <authorList>
            <person name="Sorensen T."/>
        </authorList>
    </citation>
    <scope>NUCLEOTIDE SEQUENCE [LARGE SCALE GENOMIC DNA]</scope>
    <source>
        <strain evidence="2 3">CBS 135458</strain>
    </source>
</reference>
<evidence type="ECO:0000313" key="3">
    <source>
        <dbReference type="Proteomes" id="UP001480595"/>
    </source>
</evidence>
<dbReference type="EMBL" id="JAQQWL010000001">
    <property type="protein sequence ID" value="KAK8090585.1"/>
    <property type="molecule type" value="Genomic_DNA"/>
</dbReference>
<keyword evidence="3" id="KW-1185">Reference proteome</keyword>
<dbReference type="InterPro" id="IPR036915">
    <property type="entry name" value="Cyclin-like_sf"/>
</dbReference>
<sequence length="340" mass="37882">MGHNKSFSVVDDDFEFDEAYFRTFYKPLSNLPTPPLSSQNSSATQSPRIVPGEAEVLNSDLLGNSTRLATTVSETRTTDQPFCSLAPAIHLTRMLPPGLALESPSVAVVHMMLTHAMLPMDAIALATCILDALPRRYRNTWRMSYPRSRQTAPASKRHTFPSGPIQPPAHVDAVFPEVNVLAALIIANKFIEDLHEPTSYYASEWGRDMWTCEQINVTERCIMEALEYRIIPLLDDQYIKQARHDIELARRELLDETSELAMEAREYELYINSSRPMSSGQAVIGLGLQPTPADTPKSEVRTPGSQTAEGLDLATREAFSKSPPVPHDYLRFPPGATPRS</sequence>
<evidence type="ECO:0008006" key="4">
    <source>
        <dbReference type="Google" id="ProtNLM"/>
    </source>
</evidence>
<proteinExistence type="predicted"/>
<gene>
    <name evidence="2" type="ORF">PG994_000090</name>
</gene>
<evidence type="ECO:0000313" key="2">
    <source>
        <dbReference type="EMBL" id="KAK8090585.1"/>
    </source>
</evidence>
<dbReference type="Proteomes" id="UP001480595">
    <property type="component" value="Unassembled WGS sequence"/>
</dbReference>
<dbReference type="RefSeq" id="XP_066722131.1">
    <property type="nucleotide sequence ID" value="XM_066851499.1"/>
</dbReference>